<dbReference type="InterPro" id="IPR013785">
    <property type="entry name" value="Aldolase_TIM"/>
</dbReference>
<organism evidence="6">
    <name type="scientific">[Clostridium] nexile</name>
    <dbReference type="NCBI Taxonomy" id="29361"/>
    <lineage>
        <taxon>Bacteria</taxon>
        <taxon>Bacillati</taxon>
        <taxon>Bacillota</taxon>
        <taxon>Clostridia</taxon>
        <taxon>Lachnospirales</taxon>
        <taxon>Lachnospiraceae</taxon>
        <taxon>Tyzzerella</taxon>
    </lineage>
</organism>
<dbReference type="EMBL" id="CACRTG010000046">
    <property type="protein sequence ID" value="VYT37174.1"/>
    <property type="molecule type" value="Genomic_DNA"/>
</dbReference>
<dbReference type="PANTHER" id="PTHR11228:SF34">
    <property type="entry name" value="TUNGSTEN-CONTAINING ALDEHYDE FERREDOXIN OXIDOREDUCTASE COFACTOR MODIFYING PROTEIN"/>
    <property type="match status" value="1"/>
</dbReference>
<accession>A0A6N2W3B8</accession>
<feature type="domain" description="Radical SAM core" evidence="5">
    <location>
        <begin position="10"/>
        <end position="144"/>
    </location>
</feature>
<dbReference type="Pfam" id="PF04055">
    <property type="entry name" value="Radical_SAM"/>
    <property type="match status" value="1"/>
</dbReference>
<dbReference type="GO" id="GO:0051536">
    <property type="term" value="F:iron-sulfur cluster binding"/>
    <property type="evidence" value="ECO:0007669"/>
    <property type="project" value="UniProtKB-KW"/>
</dbReference>
<proteinExistence type="predicted"/>
<dbReference type="GO" id="GO:0046872">
    <property type="term" value="F:metal ion binding"/>
    <property type="evidence" value="ECO:0007669"/>
    <property type="project" value="UniProtKB-KW"/>
</dbReference>
<dbReference type="PANTHER" id="PTHR11228">
    <property type="entry name" value="RADICAL SAM DOMAIN PROTEIN"/>
    <property type="match status" value="1"/>
</dbReference>
<evidence type="ECO:0000256" key="4">
    <source>
        <dbReference type="ARBA" id="ARBA00023014"/>
    </source>
</evidence>
<evidence type="ECO:0000256" key="1">
    <source>
        <dbReference type="ARBA" id="ARBA00022691"/>
    </source>
</evidence>
<evidence type="ECO:0000256" key="3">
    <source>
        <dbReference type="ARBA" id="ARBA00023004"/>
    </source>
</evidence>
<dbReference type="SUPFAM" id="SSF102114">
    <property type="entry name" value="Radical SAM enzymes"/>
    <property type="match status" value="1"/>
</dbReference>
<protein>
    <submittedName>
        <fullName evidence="6">Pyrroloquinoline quinone biosynthesis protein PqqE</fullName>
    </submittedName>
</protein>
<name>A0A6N2W3B8_9FIRM</name>
<reference evidence="6" key="1">
    <citation type="submission" date="2019-11" db="EMBL/GenBank/DDBJ databases">
        <authorList>
            <person name="Feng L."/>
        </authorList>
    </citation>
    <scope>NUCLEOTIDE SEQUENCE</scope>
    <source>
        <strain evidence="6">CnexileLFYP112</strain>
    </source>
</reference>
<gene>
    <name evidence="6" type="ORF">CNLFYP112_00654</name>
</gene>
<dbReference type="SFLD" id="SFLDG01067">
    <property type="entry name" value="SPASM/twitch_domain_containing"/>
    <property type="match status" value="1"/>
</dbReference>
<keyword evidence="2" id="KW-0479">Metal-binding</keyword>
<dbReference type="InterPro" id="IPR007197">
    <property type="entry name" value="rSAM"/>
</dbReference>
<dbReference type="SFLD" id="SFLDS00029">
    <property type="entry name" value="Radical_SAM"/>
    <property type="match status" value="1"/>
</dbReference>
<evidence type="ECO:0000259" key="5">
    <source>
        <dbReference type="Pfam" id="PF04055"/>
    </source>
</evidence>
<dbReference type="InterPro" id="IPR050377">
    <property type="entry name" value="Radical_SAM_PqqE_MftC-like"/>
</dbReference>
<keyword evidence="1" id="KW-0949">S-adenosyl-L-methionine</keyword>
<sequence>MDYRIMLLLYTYKCSSKCDICTFSCGPERSEKMDKNFAKELIRQAKDNKFFLVGFAGGEPLVFKDEIMELSKYSRELGMRTTITSNCFWATSYEEALSVVQEMKESGVSHLKISSDDFHSKYVPYDNIKNVLMACKKMNLKTVIGCTSLKNSKRARGMLEHIEDYSVNVNIIEQTCYPLGRAADMFDENEYIYNRDYGDYCRDQGILTVTPEGKVYPCGSMCGMVESREIKYSGKVDLRNILELAGMNKHIQFIAEHGIKPYIKYISEHNMPIRIPEKYIDTCDMCYRLFSRKENVPILDNVIRNISE</sequence>
<dbReference type="GO" id="GO:0003824">
    <property type="term" value="F:catalytic activity"/>
    <property type="evidence" value="ECO:0007669"/>
    <property type="project" value="InterPro"/>
</dbReference>
<dbReference type="AlphaFoldDB" id="A0A6N2W3B8"/>
<dbReference type="InterPro" id="IPR058240">
    <property type="entry name" value="rSAM_sf"/>
</dbReference>
<keyword evidence="4" id="KW-0411">Iron-sulfur</keyword>
<keyword evidence="3" id="KW-0408">Iron</keyword>
<evidence type="ECO:0000256" key="2">
    <source>
        <dbReference type="ARBA" id="ARBA00022723"/>
    </source>
</evidence>
<evidence type="ECO:0000313" key="6">
    <source>
        <dbReference type="EMBL" id="VYT37174.1"/>
    </source>
</evidence>
<dbReference type="Gene3D" id="3.20.20.70">
    <property type="entry name" value="Aldolase class I"/>
    <property type="match status" value="1"/>
</dbReference>